<accession>A0A6G7CGD7</accession>
<organism evidence="1 2">
    <name type="scientific">Vibrio ziniensis</name>
    <dbReference type="NCBI Taxonomy" id="2711221"/>
    <lineage>
        <taxon>Bacteria</taxon>
        <taxon>Pseudomonadati</taxon>
        <taxon>Pseudomonadota</taxon>
        <taxon>Gammaproteobacteria</taxon>
        <taxon>Vibrionales</taxon>
        <taxon>Vibrionaceae</taxon>
        <taxon>Vibrio</taxon>
    </lineage>
</organism>
<dbReference type="PANTHER" id="PTHR38978">
    <property type="entry name" value="DUF2787 DOMAIN-CONTAINING PROTEIN"/>
    <property type="match status" value="1"/>
</dbReference>
<dbReference type="Pfam" id="PF10980">
    <property type="entry name" value="DUF2787"/>
    <property type="match status" value="1"/>
</dbReference>
<dbReference type="PANTHER" id="PTHR38978:SF2">
    <property type="entry name" value="DUF2787 DOMAIN-CONTAINING PROTEIN"/>
    <property type="match status" value="1"/>
</dbReference>
<sequence>MIEQHYGDIKVPKHLHKQLERILGHAPIPNNTERLIINCRQKSYYQTRKGAHPVEIQLKRVNSSDKWNIVFFASFSYPNEHASKVEPELYFHLTNKWCYQPDTGSVDLSTPEASERLNSWMHALDRHLLRNLFDKVLVTILATHDEQ</sequence>
<keyword evidence="2" id="KW-1185">Reference proteome</keyword>
<proteinExistence type="predicted"/>
<dbReference type="RefSeq" id="WP_165310511.1">
    <property type="nucleotide sequence ID" value="NZ_CP049331.1"/>
</dbReference>
<dbReference type="AlphaFoldDB" id="A0A6G7CGD7"/>
<name>A0A6G7CGD7_9VIBR</name>
<reference evidence="1 2" key="1">
    <citation type="submission" date="2020-02" db="EMBL/GenBank/DDBJ databases">
        <title>A complete genome of a marine bacterium Vibrio sp. ZWAL4003 isolated from the mangrove sediment with the ability to degrade polysaccharides.</title>
        <authorList>
            <person name="Wu J."/>
            <person name="Qu W."/>
            <person name="Zeng R."/>
        </authorList>
    </citation>
    <scope>NUCLEOTIDE SEQUENCE [LARGE SCALE GENOMIC DNA]</scope>
    <source>
        <strain evidence="1 2">ZWAL4003</strain>
    </source>
</reference>
<evidence type="ECO:0000313" key="2">
    <source>
        <dbReference type="Proteomes" id="UP000503003"/>
    </source>
</evidence>
<evidence type="ECO:0000313" key="1">
    <source>
        <dbReference type="EMBL" id="QIH41106.1"/>
    </source>
</evidence>
<dbReference type="EMBL" id="CP049331">
    <property type="protein sequence ID" value="QIH41106.1"/>
    <property type="molecule type" value="Genomic_DNA"/>
</dbReference>
<protein>
    <submittedName>
        <fullName evidence="1">DUF2787 domain-containing protein</fullName>
    </submittedName>
</protein>
<dbReference type="Proteomes" id="UP000503003">
    <property type="component" value="Chromosome 1"/>
</dbReference>
<dbReference type="KEGG" id="vzi:G5S32_03495"/>
<dbReference type="Gene3D" id="3.10.450.430">
    <property type="entry name" value="Protein of unknown function DUF2787"/>
    <property type="match status" value="1"/>
</dbReference>
<gene>
    <name evidence="1" type="ORF">G5S32_03495</name>
</gene>
<dbReference type="InterPro" id="IPR021248">
    <property type="entry name" value="DUF2787"/>
</dbReference>